<dbReference type="EMBL" id="JASNQZ010000012">
    <property type="protein sequence ID" value="KAL0949587.1"/>
    <property type="molecule type" value="Genomic_DNA"/>
</dbReference>
<dbReference type="Gene3D" id="3.90.1200.10">
    <property type="match status" value="1"/>
</dbReference>
<dbReference type="InterPro" id="IPR002575">
    <property type="entry name" value="Aminoglycoside_PTrfase"/>
</dbReference>
<name>A0ABR3J1Z1_9AGAR</name>
<dbReference type="PANTHER" id="PTHR21310:SF15">
    <property type="entry name" value="AMINOGLYCOSIDE PHOSPHOTRANSFERASE DOMAIN-CONTAINING PROTEIN"/>
    <property type="match status" value="1"/>
</dbReference>
<reference evidence="4" key="1">
    <citation type="submission" date="2024-06" db="EMBL/GenBank/DDBJ databases">
        <title>Multi-omics analyses provide insights into the biosynthesis of the anticancer antibiotic pleurotin in Hohenbuehelia grisea.</title>
        <authorList>
            <person name="Weaver J.A."/>
            <person name="Alberti F."/>
        </authorList>
    </citation>
    <scope>NUCLEOTIDE SEQUENCE [LARGE SCALE GENOMIC DNA]</scope>
    <source>
        <strain evidence="4">T-177</strain>
    </source>
</reference>
<evidence type="ECO:0000256" key="1">
    <source>
        <dbReference type="SAM" id="MobiDB-lite"/>
    </source>
</evidence>
<evidence type="ECO:0000313" key="4">
    <source>
        <dbReference type="Proteomes" id="UP001556367"/>
    </source>
</evidence>
<dbReference type="InterPro" id="IPR051678">
    <property type="entry name" value="AGP_Transferase"/>
</dbReference>
<dbReference type="Pfam" id="PF01636">
    <property type="entry name" value="APH"/>
    <property type="match status" value="1"/>
</dbReference>
<evidence type="ECO:0000313" key="3">
    <source>
        <dbReference type="EMBL" id="KAL0949587.1"/>
    </source>
</evidence>
<dbReference type="SUPFAM" id="SSF56112">
    <property type="entry name" value="Protein kinase-like (PK-like)"/>
    <property type="match status" value="1"/>
</dbReference>
<proteinExistence type="predicted"/>
<feature type="domain" description="Aminoglycoside phosphotransferase" evidence="2">
    <location>
        <begin position="67"/>
        <end position="290"/>
    </location>
</feature>
<sequence>MLLTFWDGSGTKFEEDAPDEMFQVMWTTGESLSEDHRALFRAVENVVGSDICAAKSSLTALNSVMDLKLADGRSVIVRQYYELPSQQCSDRFEHEAQLVRWLGDNSSIPVARVIAMSTPTVEIPIPYMIMEKLSGNTLYGILSVMTMEAKKNLMSSYLDICLKLFRLEVPQMIGSAATDASGALQVKPPINAWVGSFAPVEHPLRSLKEYAFFLLSRRREAALKGVVDEDKTQVCATLDELQAMLLPHIDGLNDPALLRCILRHDDMNPGNLLIDTSGAILGVLDWEFHSIVPAVIAVSVPPWLPKGLPLGAAKSSDLAKSPETTQSPDTKDNSDAKDQPQAMWLFSGEESQELSNHFEELARQRDMDFYNILKRGEFIRSALAWVDHQPRFDPGLYKLRAWMTSQLDHE</sequence>
<evidence type="ECO:0000259" key="2">
    <source>
        <dbReference type="Pfam" id="PF01636"/>
    </source>
</evidence>
<feature type="region of interest" description="Disordered" evidence="1">
    <location>
        <begin position="313"/>
        <end position="337"/>
    </location>
</feature>
<accession>A0ABR3J1Z1</accession>
<dbReference type="PANTHER" id="PTHR21310">
    <property type="entry name" value="AMINOGLYCOSIDE PHOSPHOTRANSFERASE-RELATED-RELATED"/>
    <property type="match status" value="1"/>
</dbReference>
<dbReference type="InterPro" id="IPR011009">
    <property type="entry name" value="Kinase-like_dom_sf"/>
</dbReference>
<comment type="caution">
    <text evidence="3">The sequence shown here is derived from an EMBL/GenBank/DDBJ whole genome shotgun (WGS) entry which is preliminary data.</text>
</comment>
<organism evidence="3 4">
    <name type="scientific">Hohenbuehelia grisea</name>
    <dbReference type="NCBI Taxonomy" id="104357"/>
    <lineage>
        <taxon>Eukaryota</taxon>
        <taxon>Fungi</taxon>
        <taxon>Dikarya</taxon>
        <taxon>Basidiomycota</taxon>
        <taxon>Agaricomycotina</taxon>
        <taxon>Agaricomycetes</taxon>
        <taxon>Agaricomycetidae</taxon>
        <taxon>Agaricales</taxon>
        <taxon>Pleurotineae</taxon>
        <taxon>Pleurotaceae</taxon>
        <taxon>Hohenbuehelia</taxon>
    </lineage>
</organism>
<dbReference type="Gene3D" id="3.30.200.20">
    <property type="entry name" value="Phosphorylase Kinase, domain 1"/>
    <property type="match status" value="1"/>
</dbReference>
<protein>
    <recommendedName>
        <fullName evidence="2">Aminoglycoside phosphotransferase domain-containing protein</fullName>
    </recommendedName>
</protein>
<gene>
    <name evidence="3" type="ORF">HGRIS_009636</name>
</gene>
<keyword evidence="4" id="KW-1185">Reference proteome</keyword>
<dbReference type="Proteomes" id="UP001556367">
    <property type="component" value="Unassembled WGS sequence"/>
</dbReference>